<evidence type="ECO:0000313" key="2">
    <source>
        <dbReference type="Proteomes" id="UP000018144"/>
    </source>
</evidence>
<reference evidence="1 2" key="1">
    <citation type="journal article" date="2013" name="PLoS Genet.">
        <title>The genome and development-dependent transcriptomes of Pyronema confluens: a window into fungal evolution.</title>
        <authorList>
            <person name="Traeger S."/>
            <person name="Altegoer F."/>
            <person name="Freitag M."/>
            <person name="Gabaldon T."/>
            <person name="Kempken F."/>
            <person name="Kumar A."/>
            <person name="Marcet-Houben M."/>
            <person name="Poggeler S."/>
            <person name="Stajich J.E."/>
            <person name="Nowrousian M."/>
        </authorList>
    </citation>
    <scope>NUCLEOTIDE SEQUENCE [LARGE SCALE GENOMIC DNA]</scope>
    <source>
        <strain evidence="2">CBS 100304</strain>
        <tissue evidence="1">Vegetative mycelium</tissue>
    </source>
</reference>
<name>U4LTT5_PYROM</name>
<gene>
    <name evidence="1" type="ORF">PCON_14131</name>
</gene>
<sequence length="95" mass="10883">MPMSKVWGIHWHNSKPLPQHRLLRANGLLVLNHCVAIHTTPLNHTNGRVRCPSSQSLNGKLSIGHENLVFPWSTYLALEFWCCRFIGMLSTWPNI</sequence>
<dbReference type="AlphaFoldDB" id="U4LTT5"/>
<proteinExistence type="predicted"/>
<accession>U4LTT5</accession>
<protein>
    <submittedName>
        <fullName evidence="1">Uncharacterized protein</fullName>
    </submittedName>
</protein>
<keyword evidence="2" id="KW-1185">Reference proteome</keyword>
<organism evidence="1 2">
    <name type="scientific">Pyronema omphalodes (strain CBS 100304)</name>
    <name type="common">Pyronema confluens</name>
    <dbReference type="NCBI Taxonomy" id="1076935"/>
    <lineage>
        <taxon>Eukaryota</taxon>
        <taxon>Fungi</taxon>
        <taxon>Dikarya</taxon>
        <taxon>Ascomycota</taxon>
        <taxon>Pezizomycotina</taxon>
        <taxon>Pezizomycetes</taxon>
        <taxon>Pezizales</taxon>
        <taxon>Pyronemataceae</taxon>
        <taxon>Pyronema</taxon>
    </lineage>
</organism>
<evidence type="ECO:0000313" key="1">
    <source>
        <dbReference type="EMBL" id="CCX33100.1"/>
    </source>
</evidence>
<dbReference type="Proteomes" id="UP000018144">
    <property type="component" value="Unassembled WGS sequence"/>
</dbReference>
<dbReference type="EMBL" id="HF936006">
    <property type="protein sequence ID" value="CCX33100.1"/>
    <property type="molecule type" value="Genomic_DNA"/>
</dbReference>